<accession>A0AAV3PKP2</accession>
<name>A0AAV3PKP2_LITER</name>
<evidence type="ECO:0000313" key="2">
    <source>
        <dbReference type="Proteomes" id="UP001454036"/>
    </source>
</evidence>
<dbReference type="EMBL" id="BAABME010001952">
    <property type="protein sequence ID" value="GAA0152279.1"/>
    <property type="molecule type" value="Genomic_DNA"/>
</dbReference>
<proteinExistence type="predicted"/>
<sequence length="91" mass="10175">MILFLIGLNEEFETTRSQILLYNPFPNLSKAYGIVANVEKQRKLQFLDGGEAASASRALADGHSILYQQTVDLNEELAQDGLKVEALEYEL</sequence>
<dbReference type="PANTHER" id="PTHR34222:SF99">
    <property type="entry name" value="PROTEIN, PUTATIVE-RELATED"/>
    <property type="match status" value="1"/>
</dbReference>
<dbReference type="PANTHER" id="PTHR34222">
    <property type="entry name" value="GAG_PRE-INTEGRS DOMAIN-CONTAINING PROTEIN"/>
    <property type="match status" value="1"/>
</dbReference>
<dbReference type="AlphaFoldDB" id="A0AAV3PKP2"/>
<protein>
    <submittedName>
        <fullName evidence="1">Uncharacterized protein</fullName>
    </submittedName>
</protein>
<evidence type="ECO:0000313" key="1">
    <source>
        <dbReference type="EMBL" id="GAA0152279.1"/>
    </source>
</evidence>
<gene>
    <name evidence="1" type="ORF">LIER_10796</name>
</gene>
<organism evidence="1 2">
    <name type="scientific">Lithospermum erythrorhizon</name>
    <name type="common">Purple gromwell</name>
    <name type="synonym">Lithospermum officinale var. erythrorhizon</name>
    <dbReference type="NCBI Taxonomy" id="34254"/>
    <lineage>
        <taxon>Eukaryota</taxon>
        <taxon>Viridiplantae</taxon>
        <taxon>Streptophyta</taxon>
        <taxon>Embryophyta</taxon>
        <taxon>Tracheophyta</taxon>
        <taxon>Spermatophyta</taxon>
        <taxon>Magnoliopsida</taxon>
        <taxon>eudicotyledons</taxon>
        <taxon>Gunneridae</taxon>
        <taxon>Pentapetalae</taxon>
        <taxon>asterids</taxon>
        <taxon>lamiids</taxon>
        <taxon>Boraginales</taxon>
        <taxon>Boraginaceae</taxon>
        <taxon>Boraginoideae</taxon>
        <taxon>Lithospermeae</taxon>
        <taxon>Lithospermum</taxon>
    </lineage>
</organism>
<dbReference type="Proteomes" id="UP001454036">
    <property type="component" value="Unassembled WGS sequence"/>
</dbReference>
<keyword evidence="2" id="KW-1185">Reference proteome</keyword>
<comment type="caution">
    <text evidence="1">The sequence shown here is derived from an EMBL/GenBank/DDBJ whole genome shotgun (WGS) entry which is preliminary data.</text>
</comment>
<reference evidence="1 2" key="1">
    <citation type="submission" date="2024-01" db="EMBL/GenBank/DDBJ databases">
        <title>The complete chloroplast genome sequence of Lithospermum erythrorhizon: insights into the phylogenetic relationship among Boraginaceae species and the maternal lineages of purple gromwells.</title>
        <authorList>
            <person name="Okada T."/>
            <person name="Watanabe K."/>
        </authorList>
    </citation>
    <scope>NUCLEOTIDE SEQUENCE [LARGE SCALE GENOMIC DNA]</scope>
</reference>